<name>A0A409WD16_9AGAR</name>
<dbReference type="OrthoDB" id="3269273at2759"/>
<proteinExistence type="predicted"/>
<dbReference type="EMBL" id="NHYE01005164">
    <property type="protein sequence ID" value="PPQ76398.1"/>
    <property type="molecule type" value="Genomic_DNA"/>
</dbReference>
<dbReference type="STRING" id="231916.A0A409WD16"/>
<keyword evidence="3" id="KW-1185">Reference proteome</keyword>
<feature type="region of interest" description="Disordered" evidence="1">
    <location>
        <begin position="187"/>
        <end position="213"/>
    </location>
</feature>
<accession>A0A409WD16</accession>
<evidence type="ECO:0000313" key="2">
    <source>
        <dbReference type="EMBL" id="PPQ76398.1"/>
    </source>
</evidence>
<dbReference type="InParanoid" id="A0A409WD16"/>
<protein>
    <submittedName>
        <fullName evidence="2">Uncharacterized protein</fullName>
    </submittedName>
</protein>
<feature type="region of interest" description="Disordered" evidence="1">
    <location>
        <begin position="278"/>
        <end position="299"/>
    </location>
</feature>
<sequence length="318" mass="35019">MLGNIFASENRVLNAVSSISGAGQAMEGVGDLRALFKELSARLEDGWQLGSDHLATLRKIAQDQIVKPMQVNFKKLNGAIEKEAYAHPDMYGFSIIVGRPVRELRLRSVAKRIASNVRNSFCQDLRDSIMPNSCKTLEAFSLSMCMKYRMGGTAGMKVDKIYVVKFALLRRFAYENISLLVAAEEPLEDDDGTGSSPAEGTRKRKKTKGGRMPDGEDFWSKVDEWFDAEIKKRKLTSLLDASWRIFVDETFQNDHQRFGSPDNEGSFFQSSMIPSTSAPALSALTSSSQSVSTSQPSPVSVSMAADITQSFITAANGQ</sequence>
<dbReference type="AlphaFoldDB" id="A0A409WD16"/>
<gene>
    <name evidence="2" type="ORF">CVT26_015368</name>
</gene>
<comment type="caution">
    <text evidence="2">The sequence shown here is derived from an EMBL/GenBank/DDBJ whole genome shotgun (WGS) entry which is preliminary data.</text>
</comment>
<evidence type="ECO:0000313" key="3">
    <source>
        <dbReference type="Proteomes" id="UP000284706"/>
    </source>
</evidence>
<evidence type="ECO:0000256" key="1">
    <source>
        <dbReference type="SAM" id="MobiDB-lite"/>
    </source>
</evidence>
<dbReference type="Proteomes" id="UP000284706">
    <property type="component" value="Unassembled WGS sequence"/>
</dbReference>
<organism evidence="2 3">
    <name type="scientific">Gymnopilus dilepis</name>
    <dbReference type="NCBI Taxonomy" id="231916"/>
    <lineage>
        <taxon>Eukaryota</taxon>
        <taxon>Fungi</taxon>
        <taxon>Dikarya</taxon>
        <taxon>Basidiomycota</taxon>
        <taxon>Agaricomycotina</taxon>
        <taxon>Agaricomycetes</taxon>
        <taxon>Agaricomycetidae</taxon>
        <taxon>Agaricales</taxon>
        <taxon>Agaricineae</taxon>
        <taxon>Hymenogastraceae</taxon>
        <taxon>Gymnopilus</taxon>
    </lineage>
</organism>
<reference evidence="2 3" key="1">
    <citation type="journal article" date="2018" name="Evol. Lett.">
        <title>Horizontal gene cluster transfer increased hallucinogenic mushroom diversity.</title>
        <authorList>
            <person name="Reynolds H.T."/>
            <person name="Vijayakumar V."/>
            <person name="Gluck-Thaler E."/>
            <person name="Korotkin H.B."/>
            <person name="Matheny P.B."/>
            <person name="Slot J.C."/>
        </authorList>
    </citation>
    <scope>NUCLEOTIDE SEQUENCE [LARGE SCALE GENOMIC DNA]</scope>
    <source>
        <strain evidence="2 3">SRW20</strain>
    </source>
</reference>